<dbReference type="NCBIfam" id="NF000840">
    <property type="entry name" value="PRK00071.1-3"/>
    <property type="match status" value="1"/>
</dbReference>
<dbReference type="Gene3D" id="3.40.50.620">
    <property type="entry name" value="HUPs"/>
    <property type="match status" value="1"/>
</dbReference>
<dbReference type="AlphaFoldDB" id="A0A927C522"/>
<comment type="catalytic activity">
    <reaction evidence="9 10">
        <text>nicotinate beta-D-ribonucleotide + ATP + H(+) = deamido-NAD(+) + diphosphate</text>
        <dbReference type="Rhea" id="RHEA:22860"/>
        <dbReference type="ChEBI" id="CHEBI:15378"/>
        <dbReference type="ChEBI" id="CHEBI:30616"/>
        <dbReference type="ChEBI" id="CHEBI:33019"/>
        <dbReference type="ChEBI" id="CHEBI:57502"/>
        <dbReference type="ChEBI" id="CHEBI:58437"/>
        <dbReference type="EC" id="2.7.7.18"/>
    </reaction>
</comment>
<evidence type="ECO:0000256" key="9">
    <source>
        <dbReference type="ARBA" id="ARBA00048721"/>
    </source>
</evidence>
<dbReference type="NCBIfam" id="TIGR00125">
    <property type="entry name" value="cyt_tran_rel"/>
    <property type="match status" value="1"/>
</dbReference>
<evidence type="ECO:0000313" key="13">
    <source>
        <dbReference type="Proteomes" id="UP000639396"/>
    </source>
</evidence>
<keyword evidence="13" id="KW-1185">Reference proteome</keyword>
<dbReference type="RefSeq" id="WP_190925571.1">
    <property type="nucleotide sequence ID" value="NZ_JACXJA010000006.1"/>
</dbReference>
<dbReference type="CDD" id="cd02165">
    <property type="entry name" value="NMNAT"/>
    <property type="match status" value="1"/>
</dbReference>
<comment type="pathway">
    <text evidence="2 10">Cofactor biosynthesis; NAD(+) biosynthesis; deamido-NAD(+) from nicotinate D-ribonucleotide: step 1/1.</text>
</comment>
<evidence type="ECO:0000256" key="3">
    <source>
        <dbReference type="ARBA" id="ARBA00022642"/>
    </source>
</evidence>
<protein>
    <recommendedName>
        <fullName evidence="10">Probable nicotinate-nucleotide adenylyltransferase</fullName>
        <ecNumber evidence="10">2.7.7.18</ecNumber>
    </recommendedName>
    <alternativeName>
        <fullName evidence="10">Deamido-NAD(+) diphosphorylase</fullName>
    </alternativeName>
    <alternativeName>
        <fullName evidence="10">Deamido-NAD(+) pyrophosphorylase</fullName>
    </alternativeName>
    <alternativeName>
        <fullName evidence="10">Nicotinate mononucleotide adenylyltransferase</fullName>
        <shortName evidence="10">NaMN adenylyltransferase</shortName>
    </alternativeName>
</protein>
<evidence type="ECO:0000256" key="2">
    <source>
        <dbReference type="ARBA" id="ARBA00005019"/>
    </source>
</evidence>
<evidence type="ECO:0000256" key="1">
    <source>
        <dbReference type="ARBA" id="ARBA00002324"/>
    </source>
</evidence>
<keyword evidence="4 10" id="KW-0808">Transferase</keyword>
<evidence type="ECO:0000256" key="5">
    <source>
        <dbReference type="ARBA" id="ARBA00022695"/>
    </source>
</evidence>
<dbReference type="Proteomes" id="UP000639396">
    <property type="component" value="Unassembled WGS sequence"/>
</dbReference>
<evidence type="ECO:0000259" key="11">
    <source>
        <dbReference type="Pfam" id="PF01467"/>
    </source>
</evidence>
<dbReference type="GO" id="GO:0009435">
    <property type="term" value="P:NAD+ biosynthetic process"/>
    <property type="evidence" value="ECO:0007669"/>
    <property type="project" value="UniProtKB-UniRule"/>
</dbReference>
<evidence type="ECO:0000256" key="10">
    <source>
        <dbReference type="HAMAP-Rule" id="MF_00244"/>
    </source>
</evidence>
<evidence type="ECO:0000313" key="12">
    <source>
        <dbReference type="EMBL" id="MBD2861494.1"/>
    </source>
</evidence>
<dbReference type="InterPro" id="IPR014729">
    <property type="entry name" value="Rossmann-like_a/b/a_fold"/>
</dbReference>
<evidence type="ECO:0000256" key="6">
    <source>
        <dbReference type="ARBA" id="ARBA00022741"/>
    </source>
</evidence>
<dbReference type="SUPFAM" id="SSF52374">
    <property type="entry name" value="Nucleotidylyl transferase"/>
    <property type="match status" value="1"/>
</dbReference>
<dbReference type="NCBIfam" id="TIGR00482">
    <property type="entry name" value="nicotinate (nicotinamide) nucleotide adenylyltransferase"/>
    <property type="match status" value="1"/>
</dbReference>
<comment type="caution">
    <text evidence="12">The sequence shown here is derived from an EMBL/GenBank/DDBJ whole genome shotgun (WGS) entry which is preliminary data.</text>
</comment>
<dbReference type="PANTHER" id="PTHR39321">
    <property type="entry name" value="NICOTINATE-NUCLEOTIDE ADENYLYLTRANSFERASE-RELATED"/>
    <property type="match status" value="1"/>
</dbReference>
<keyword evidence="6 10" id="KW-0547">Nucleotide-binding</keyword>
<accession>A0A927C522</accession>
<comment type="function">
    <text evidence="1 10">Catalyzes the reversible adenylation of nicotinate mononucleotide (NaMN) to nicotinic acid adenine dinucleotide (NaAD).</text>
</comment>
<dbReference type="EC" id="2.7.7.18" evidence="10"/>
<name>A0A927C522_9BACL</name>
<evidence type="ECO:0000256" key="4">
    <source>
        <dbReference type="ARBA" id="ARBA00022679"/>
    </source>
</evidence>
<dbReference type="InterPro" id="IPR004821">
    <property type="entry name" value="Cyt_trans-like"/>
</dbReference>
<dbReference type="Pfam" id="PF01467">
    <property type="entry name" value="CTP_transf_like"/>
    <property type="match status" value="1"/>
</dbReference>
<dbReference type="GO" id="GO:0005524">
    <property type="term" value="F:ATP binding"/>
    <property type="evidence" value="ECO:0007669"/>
    <property type="project" value="UniProtKB-KW"/>
</dbReference>
<dbReference type="InterPro" id="IPR005248">
    <property type="entry name" value="NadD/NMNAT"/>
</dbReference>
<evidence type="ECO:0000256" key="8">
    <source>
        <dbReference type="ARBA" id="ARBA00023027"/>
    </source>
</evidence>
<organism evidence="12 13">
    <name type="scientific">Paenibacillus oceani</name>
    <dbReference type="NCBI Taxonomy" id="2772510"/>
    <lineage>
        <taxon>Bacteria</taxon>
        <taxon>Bacillati</taxon>
        <taxon>Bacillota</taxon>
        <taxon>Bacilli</taxon>
        <taxon>Bacillales</taxon>
        <taxon>Paenibacillaceae</taxon>
        <taxon>Paenibacillus</taxon>
    </lineage>
</organism>
<keyword evidence="3 10" id="KW-0662">Pyridine nucleotide biosynthesis</keyword>
<keyword evidence="5 10" id="KW-0548">Nucleotidyltransferase</keyword>
<dbReference type="HAMAP" id="MF_00244">
    <property type="entry name" value="NaMN_adenylyltr"/>
    <property type="match status" value="1"/>
</dbReference>
<dbReference type="EMBL" id="JACXJA010000006">
    <property type="protein sequence ID" value="MBD2861494.1"/>
    <property type="molecule type" value="Genomic_DNA"/>
</dbReference>
<sequence>MKIGIMGGTFDPVHLGHLLAAEQALEAHSLDEVWFLPAYLPPHKRKHTVTPPGLRLAMLKEGIRDQPRFRVEEAELRRGGITYTVDSVRELCRTYPQHDFHYMIGSDARASLPGWRGIEEIAARVGFIELKRQGCPDTGRALPEFIADKMRSAGMTPVGLSSADVRARRDAGLSIRYLVPERVLRIIESSGLYRPDEQAEVRNVSISITGGTDS</sequence>
<reference evidence="12" key="1">
    <citation type="submission" date="2020-09" db="EMBL/GenBank/DDBJ databases">
        <title>A novel bacterium of genus Paenibacillus, isolated from South China Sea.</title>
        <authorList>
            <person name="Huang H."/>
            <person name="Mo K."/>
            <person name="Hu Y."/>
        </authorList>
    </citation>
    <scope>NUCLEOTIDE SEQUENCE</scope>
    <source>
        <strain evidence="12">IB182363</strain>
    </source>
</reference>
<feature type="domain" description="Cytidyltransferase-like" evidence="11">
    <location>
        <begin position="5"/>
        <end position="167"/>
    </location>
</feature>
<dbReference type="GO" id="GO:0004515">
    <property type="term" value="F:nicotinate-nucleotide adenylyltransferase activity"/>
    <property type="evidence" value="ECO:0007669"/>
    <property type="project" value="UniProtKB-UniRule"/>
</dbReference>
<comment type="similarity">
    <text evidence="10">Belongs to the NadD family.</text>
</comment>
<dbReference type="PANTHER" id="PTHR39321:SF3">
    <property type="entry name" value="PHOSPHOPANTETHEINE ADENYLYLTRANSFERASE"/>
    <property type="match status" value="1"/>
</dbReference>
<gene>
    <name evidence="10 12" type="primary">nadD</name>
    <name evidence="12" type="ORF">IDH45_05760</name>
</gene>
<keyword evidence="7 10" id="KW-0067">ATP-binding</keyword>
<keyword evidence="8 10" id="KW-0520">NAD</keyword>
<evidence type="ECO:0000256" key="7">
    <source>
        <dbReference type="ARBA" id="ARBA00022840"/>
    </source>
</evidence>
<proteinExistence type="inferred from homology"/>